<dbReference type="InterPro" id="IPR004089">
    <property type="entry name" value="MCPsignal_dom"/>
</dbReference>
<dbReference type="PANTHER" id="PTHR32089:SF112">
    <property type="entry name" value="LYSOZYME-LIKE PROTEIN-RELATED"/>
    <property type="match status" value="1"/>
</dbReference>
<protein>
    <recommendedName>
        <fullName evidence="6">Methyl-accepting transducer domain-containing protein</fullName>
    </recommendedName>
</protein>
<feature type="transmembrane region" description="Helical" evidence="5">
    <location>
        <begin position="134"/>
        <end position="164"/>
    </location>
</feature>
<dbReference type="GO" id="GO:0016020">
    <property type="term" value="C:membrane"/>
    <property type="evidence" value="ECO:0007669"/>
    <property type="project" value="InterPro"/>
</dbReference>
<feature type="coiled-coil region" evidence="3">
    <location>
        <begin position="195"/>
        <end position="244"/>
    </location>
</feature>
<evidence type="ECO:0000256" key="4">
    <source>
        <dbReference type="SAM" id="MobiDB-lite"/>
    </source>
</evidence>
<accession>A0A2I0QVU2</accession>
<organism evidence="7 8">
    <name type="scientific">Halalkalibacillus sediminis</name>
    <dbReference type="NCBI Taxonomy" id="2018042"/>
    <lineage>
        <taxon>Bacteria</taxon>
        <taxon>Bacillati</taxon>
        <taxon>Bacillota</taxon>
        <taxon>Bacilli</taxon>
        <taxon>Bacillales</taxon>
        <taxon>Bacillaceae</taxon>
        <taxon>Halalkalibacillus</taxon>
    </lineage>
</organism>
<keyword evidence="5" id="KW-1133">Transmembrane helix</keyword>
<keyword evidence="3" id="KW-0175">Coiled coil</keyword>
<keyword evidence="8" id="KW-1185">Reference proteome</keyword>
<dbReference type="AlphaFoldDB" id="A0A2I0QVU2"/>
<keyword evidence="5" id="KW-0472">Membrane</keyword>
<reference evidence="7 8" key="1">
    <citation type="submission" date="2017-06" db="EMBL/GenBank/DDBJ databases">
        <title>the draft geome sequence of Illustriluteabacillus marina B3227.</title>
        <authorList>
            <person name="He R.-H."/>
            <person name="Du Z.-J."/>
        </authorList>
    </citation>
    <scope>NUCLEOTIDE SEQUENCE [LARGE SCALE GENOMIC DNA]</scope>
    <source>
        <strain evidence="7 8">B3227</strain>
    </source>
</reference>
<proteinExistence type="predicted"/>
<evidence type="ECO:0000313" key="8">
    <source>
        <dbReference type="Proteomes" id="UP000243524"/>
    </source>
</evidence>
<feature type="coiled-coil region" evidence="3">
    <location>
        <begin position="392"/>
        <end position="426"/>
    </location>
</feature>
<comment type="caution">
    <text evidence="7">The sequence shown here is derived from an EMBL/GenBank/DDBJ whole genome shotgun (WGS) entry which is preliminary data.</text>
</comment>
<gene>
    <name evidence="7" type="ORF">CEY16_01425</name>
</gene>
<dbReference type="Proteomes" id="UP000243524">
    <property type="component" value="Unassembled WGS sequence"/>
</dbReference>
<feature type="domain" description="Methyl-accepting transducer" evidence="6">
    <location>
        <begin position="244"/>
        <end position="494"/>
    </location>
</feature>
<evidence type="ECO:0000256" key="5">
    <source>
        <dbReference type="SAM" id="Phobius"/>
    </source>
</evidence>
<sequence>MISFHPLDRNRPPPHLFMVKLMSIQIIGIFRRNKTLEQSSRLITFDSTKSKNQTMFIALMIITILGVVVNYALGQRLIVLGIIFIGGTSLTLLVGLLMKLNKGTRFIPYISIFGLANIIGAIILFVSTSGQNIALIYFLLICAALYLSRPVLLFGFALSLILMIGFIMEYGEAFQLSYGTSLLILVLTGIILYLQQTISQRSNDQLEELQKLNEQNFLHEQTQKQKIEEQAIVIQRNMNSIETQSDQHAHSLEEMNLAIDEIAHSTESQTSSVASIHRSISETSTMIEQMVTDLHEIQRETEETNNQAESGKKESYQLIEFMNKFQTDLEKLNETFEVLSERVDSSVSFIQSIRDITEQTGLLALNASIEAARAGEHGRGFAVVAEEIRKLADHTEKTAKNISEDLQSMKETNGQTDREMREINKQLHVNIELIENNGKLFEIFQSRSDQLLQSLNGINNHAQKVNESTNEIEDSTNDFSATLEQSNASIEEVSATIQNQTLQNKELHEAIQRSTDALNELVNAKNKEERIHHERNHSTNPKSPFN</sequence>
<evidence type="ECO:0000313" key="7">
    <source>
        <dbReference type="EMBL" id="PKR78446.1"/>
    </source>
</evidence>
<dbReference type="PROSITE" id="PS50111">
    <property type="entry name" value="CHEMOTAXIS_TRANSDUC_2"/>
    <property type="match status" value="1"/>
</dbReference>
<dbReference type="SUPFAM" id="SSF58104">
    <property type="entry name" value="Methyl-accepting chemotaxis protein (MCP) signaling domain"/>
    <property type="match status" value="1"/>
</dbReference>
<feature type="transmembrane region" description="Helical" evidence="5">
    <location>
        <begin position="78"/>
        <end position="97"/>
    </location>
</feature>
<evidence type="ECO:0000256" key="1">
    <source>
        <dbReference type="ARBA" id="ARBA00023224"/>
    </source>
</evidence>
<dbReference type="EMBL" id="PJNH01000001">
    <property type="protein sequence ID" value="PKR78446.1"/>
    <property type="molecule type" value="Genomic_DNA"/>
</dbReference>
<feature type="coiled-coil region" evidence="3">
    <location>
        <begin position="287"/>
        <end position="342"/>
    </location>
</feature>
<evidence type="ECO:0000256" key="2">
    <source>
        <dbReference type="PROSITE-ProRule" id="PRU00284"/>
    </source>
</evidence>
<feature type="transmembrane region" description="Helical" evidence="5">
    <location>
        <begin position="176"/>
        <end position="194"/>
    </location>
</feature>
<dbReference type="SMART" id="SM00283">
    <property type="entry name" value="MA"/>
    <property type="match status" value="1"/>
</dbReference>
<dbReference type="Gene3D" id="1.10.287.950">
    <property type="entry name" value="Methyl-accepting chemotaxis protein"/>
    <property type="match status" value="1"/>
</dbReference>
<dbReference type="Pfam" id="PF00015">
    <property type="entry name" value="MCPsignal"/>
    <property type="match status" value="1"/>
</dbReference>
<feature type="transmembrane region" description="Helical" evidence="5">
    <location>
        <begin position="54"/>
        <end position="72"/>
    </location>
</feature>
<feature type="transmembrane region" description="Helical" evidence="5">
    <location>
        <begin position="109"/>
        <end position="128"/>
    </location>
</feature>
<keyword evidence="5" id="KW-0812">Transmembrane</keyword>
<name>A0A2I0QVU2_9BACI</name>
<evidence type="ECO:0000256" key="3">
    <source>
        <dbReference type="SAM" id="Coils"/>
    </source>
</evidence>
<feature type="region of interest" description="Disordered" evidence="4">
    <location>
        <begin position="525"/>
        <end position="546"/>
    </location>
</feature>
<dbReference type="GO" id="GO:0007165">
    <property type="term" value="P:signal transduction"/>
    <property type="evidence" value="ECO:0007669"/>
    <property type="project" value="UniProtKB-KW"/>
</dbReference>
<evidence type="ECO:0000259" key="6">
    <source>
        <dbReference type="PROSITE" id="PS50111"/>
    </source>
</evidence>
<dbReference type="PANTHER" id="PTHR32089">
    <property type="entry name" value="METHYL-ACCEPTING CHEMOTAXIS PROTEIN MCPB"/>
    <property type="match status" value="1"/>
</dbReference>
<keyword evidence="1 2" id="KW-0807">Transducer</keyword>